<evidence type="ECO:0000313" key="1">
    <source>
        <dbReference type="EMBL" id="MCQ8894982.1"/>
    </source>
</evidence>
<keyword evidence="2" id="KW-1185">Reference proteome</keyword>
<evidence type="ECO:0000313" key="2">
    <source>
        <dbReference type="Proteomes" id="UP001204142"/>
    </source>
</evidence>
<protein>
    <submittedName>
        <fullName evidence="1">Uncharacterized protein</fullName>
    </submittedName>
</protein>
<comment type="caution">
    <text evidence="1">The sequence shown here is derived from an EMBL/GenBank/DDBJ whole genome shotgun (WGS) entry which is preliminary data.</text>
</comment>
<dbReference type="InterPro" id="IPR016024">
    <property type="entry name" value="ARM-type_fold"/>
</dbReference>
<gene>
    <name evidence="1" type="ORF">NQT62_00835</name>
</gene>
<name>A0ABT1WE15_9BURK</name>
<accession>A0ABT1WE15</accession>
<proteinExistence type="predicted"/>
<organism evidence="1 2">
    <name type="scientific">Limnobacter humi</name>
    <dbReference type="NCBI Taxonomy" id="1778671"/>
    <lineage>
        <taxon>Bacteria</taxon>
        <taxon>Pseudomonadati</taxon>
        <taxon>Pseudomonadota</taxon>
        <taxon>Betaproteobacteria</taxon>
        <taxon>Burkholderiales</taxon>
        <taxon>Burkholderiaceae</taxon>
        <taxon>Limnobacter</taxon>
    </lineage>
</organism>
<dbReference type="EMBL" id="JANIGO010000001">
    <property type="protein sequence ID" value="MCQ8894982.1"/>
    <property type="molecule type" value="Genomic_DNA"/>
</dbReference>
<dbReference type="Proteomes" id="UP001204142">
    <property type="component" value="Unassembled WGS sequence"/>
</dbReference>
<sequence length="460" mass="51255">MPFGIKSAIFSCFGQKTPPTETTPTQQPTQANPAGLRVAAIPQPVRLNQLDAVPTNPLALPDPPPRPVDTGFQPGRRYTPTELQCFATNRQFSESNRMALLQAMANAMNEADCPKAVKASLCQVLSDQLRDHDSIQFLNAPRQANYFASYGIDMALQCLSDQYSVVLERNLRQMLDRWVKQLCPAQTEFNLDGVVYSRQEITALLNNRTLISRQIPLRPDDLATRLENRLNGVGTSLPGQTVHDAAVRDNGERLLNLMKAAHRQSNEMTPTNMRQAIQQLADKHPRQQDILRGMEKTLTNPHADSNWRVPVIARQVLGHVIQYISAKTDIPLKNNLNQALLERLIEIDREDPCAPGIMQRLLDVPSGIDPAMDIAAKSRQVGEDLATLAGKTRQRVDALIEEGLEALPNQDRTLANQQGPMAIIGENMFEARVNLEMQRLRGLPAGDLTEHVNKLKLGFR</sequence>
<dbReference type="RefSeq" id="WP_256762637.1">
    <property type="nucleotide sequence ID" value="NZ_JANIGO010000001.1"/>
</dbReference>
<reference evidence="1 2" key="1">
    <citation type="submission" date="2022-07" db="EMBL/GenBank/DDBJ databases">
        <authorList>
            <person name="Xamxidin M."/>
            <person name="Wu M."/>
        </authorList>
    </citation>
    <scope>NUCLEOTIDE SEQUENCE [LARGE SCALE GENOMIC DNA]</scope>
    <source>
        <strain evidence="1 2">NBRC 111650</strain>
    </source>
</reference>
<dbReference type="SUPFAM" id="SSF48371">
    <property type="entry name" value="ARM repeat"/>
    <property type="match status" value="1"/>
</dbReference>